<comment type="catalytic activity">
    <reaction evidence="3">
        <text>2,5-dioxopentanoate + NAD(+) + H2O = 2-oxoglutarate + NADH + 2 H(+)</text>
        <dbReference type="Rhea" id="RHEA:47152"/>
        <dbReference type="ChEBI" id="CHEBI:15377"/>
        <dbReference type="ChEBI" id="CHEBI:15378"/>
        <dbReference type="ChEBI" id="CHEBI:16810"/>
        <dbReference type="ChEBI" id="CHEBI:57540"/>
        <dbReference type="ChEBI" id="CHEBI:57945"/>
        <dbReference type="ChEBI" id="CHEBI:58136"/>
    </reaction>
</comment>
<dbReference type="Pfam" id="PF00171">
    <property type="entry name" value="Aldedh"/>
    <property type="match status" value="1"/>
</dbReference>
<evidence type="ECO:0000256" key="4">
    <source>
        <dbReference type="ARBA" id="ARBA00051918"/>
    </source>
</evidence>
<dbReference type="FunFam" id="3.40.605.10:FF:000037">
    <property type="entry name" value="NADP-dependent fatty aldehyde dehydrogenase"/>
    <property type="match status" value="1"/>
</dbReference>
<name>A0A420WWL6_9GAMM</name>
<feature type="domain" description="Aldehyde dehydrogenase" evidence="6">
    <location>
        <begin position="364"/>
        <end position="822"/>
    </location>
</feature>
<reference evidence="7 8" key="1">
    <citation type="submission" date="2018-10" db="EMBL/GenBank/DDBJ databases">
        <title>Genomic Encyclopedia of Type Strains, Phase IV (KMG-IV): sequencing the most valuable type-strain genomes for metagenomic binning, comparative biology and taxonomic classification.</title>
        <authorList>
            <person name="Goeker M."/>
        </authorList>
    </citation>
    <scope>NUCLEOTIDE SEQUENCE [LARGE SCALE GENOMIC DNA]</scope>
    <source>
        <strain evidence="7 8">DSM 23229</strain>
    </source>
</reference>
<evidence type="ECO:0000313" key="8">
    <source>
        <dbReference type="Proteomes" id="UP000281975"/>
    </source>
</evidence>
<comment type="similarity">
    <text evidence="1">Belongs to the aldehyde dehydrogenase family.</text>
</comment>
<protein>
    <recommendedName>
        <fullName evidence="5">2,5-dioxovalerate dehydrogenase</fullName>
        <ecNumber evidence="5">1.2.1.26</ecNumber>
    </recommendedName>
</protein>
<evidence type="ECO:0000256" key="5">
    <source>
        <dbReference type="ARBA" id="ARBA00067023"/>
    </source>
</evidence>
<dbReference type="InterPro" id="IPR009645">
    <property type="entry name" value="GguC"/>
</dbReference>
<dbReference type="PANTHER" id="PTHR43353">
    <property type="entry name" value="SUCCINATE-SEMIALDEHYDE DEHYDROGENASE, MITOCHONDRIAL"/>
    <property type="match status" value="1"/>
</dbReference>
<dbReference type="InterPro" id="IPR036663">
    <property type="entry name" value="Fumarylacetoacetase_C_sf"/>
</dbReference>
<comment type="caution">
    <text evidence="7">The sequence shown here is derived from an EMBL/GenBank/DDBJ whole genome shotgun (WGS) entry which is preliminary data.</text>
</comment>
<evidence type="ECO:0000256" key="2">
    <source>
        <dbReference type="ARBA" id="ARBA00023002"/>
    </source>
</evidence>
<sequence>MRLIQYQSVHGPKAALVESAAQVRPIELAGGTLALARQAIATGQSLASVIEGLLGDETLDYDTLVAAGELLPPITHPDPAHCLVSGTGLTHPGSVDTRAAMHGGAAADEANLTDSMRMFRMGIEGGKPEPGAVGVQPEWFYKGDSRCVIAPEQPIPVPSFARDAGEEPELVGVYLNDDRGRPWRIGYAIGNECSDHVTERHNQLWLAHSKLRHCSFGPELFIGELPASLTGTSRIVRDGRTLWERPFATGEANMSHSLANLEYHHFKYVLFRRPGDLNLHFFGTATLSFAEGIETRDGDRFEIELPALGRMLRNPLAFVREPPLLHIHSLSARHGSDAHERAPQAGGVMALEGTQLIGQQAVRGSQASIAAVNPATGEQLKPDWPGGTREDVDRACRLAWEAFDRYRETGLEERARFLESCADEIEALGDELIERAVAESGLAEGRITGERGRTCNQLRMFARVVRAGEWLDVRVDPALPERSPMPRLDHRQRHIALGPVAVFGASNFPLAFSVAGGDTASALAAGCPVVVKAHPAHPGTCELVGRALQRAVGKCGLPEGVFSLLYDSGFEVGQALVADPRIKAAGFTGSRKGGHALWQIAQQRDEPIPFYAEMSSINPVFALPQALETQGEELGRAFVNSLNLGAGQFCTNPGLLIAEQGAALDRFVESAGEALKATTAQAMLTPGIHEAYGQSQSRLAGHAGVREIARGPQGGGPHTCQPALFLTTAQELLADQSLQEEVFGATSLIIECRDTSEMVQVAEKLEGQLTASLQMEDADLDQARRLLSILERKAGRILANGWPTGVEVCDAMVHGGPYPSTSDSRTTSVGTAAIHRFLRPVCYQNLPDALRPEATREANPLGLNRLVDGRREG</sequence>
<keyword evidence="8" id="KW-1185">Reference proteome</keyword>
<dbReference type="Proteomes" id="UP000281975">
    <property type="component" value="Unassembled WGS sequence"/>
</dbReference>
<dbReference type="InterPro" id="IPR016162">
    <property type="entry name" value="Ald_DH_N"/>
</dbReference>
<evidence type="ECO:0000313" key="7">
    <source>
        <dbReference type="EMBL" id="RKR03501.1"/>
    </source>
</evidence>
<accession>A0A420WWL6</accession>
<dbReference type="PANTHER" id="PTHR43353:SF3">
    <property type="entry name" value="ALDEHYDE DEHYDROGENASE-RELATED"/>
    <property type="match status" value="1"/>
</dbReference>
<comment type="catalytic activity">
    <reaction evidence="4">
        <text>2,5-dioxopentanoate + NADP(+) + H2O = 2-oxoglutarate + NADPH + 2 H(+)</text>
        <dbReference type="Rhea" id="RHEA:11296"/>
        <dbReference type="ChEBI" id="CHEBI:15377"/>
        <dbReference type="ChEBI" id="CHEBI:15378"/>
        <dbReference type="ChEBI" id="CHEBI:16810"/>
        <dbReference type="ChEBI" id="CHEBI:57783"/>
        <dbReference type="ChEBI" id="CHEBI:58136"/>
        <dbReference type="ChEBI" id="CHEBI:58349"/>
        <dbReference type="EC" id="1.2.1.26"/>
    </reaction>
</comment>
<dbReference type="SUPFAM" id="SSF56529">
    <property type="entry name" value="FAH"/>
    <property type="match status" value="1"/>
</dbReference>
<dbReference type="SUPFAM" id="SSF53720">
    <property type="entry name" value="ALDH-like"/>
    <property type="match status" value="1"/>
</dbReference>
<gene>
    <name evidence="7" type="ORF">C7446_2026</name>
</gene>
<dbReference type="NCBIfam" id="NF040903">
    <property type="entry name" value="GguC"/>
    <property type="match status" value="1"/>
</dbReference>
<dbReference type="GO" id="GO:0047533">
    <property type="term" value="F:2,5-dioxovalerate dehydrogenase (NADP+) activity"/>
    <property type="evidence" value="ECO:0007669"/>
    <property type="project" value="UniProtKB-EC"/>
</dbReference>
<dbReference type="Gene3D" id="3.40.605.10">
    <property type="entry name" value="Aldehyde Dehydrogenase, Chain A, domain 1"/>
    <property type="match status" value="1"/>
</dbReference>
<evidence type="ECO:0000259" key="6">
    <source>
        <dbReference type="Pfam" id="PF00171"/>
    </source>
</evidence>
<evidence type="ECO:0000256" key="3">
    <source>
        <dbReference type="ARBA" id="ARBA00050769"/>
    </source>
</evidence>
<dbReference type="CDD" id="cd07129">
    <property type="entry name" value="ALDH_KGSADH"/>
    <property type="match status" value="1"/>
</dbReference>
<dbReference type="InterPro" id="IPR015590">
    <property type="entry name" value="Aldehyde_DH_dom"/>
</dbReference>
<evidence type="ECO:0000256" key="1">
    <source>
        <dbReference type="ARBA" id="ARBA00009986"/>
    </source>
</evidence>
<dbReference type="Gene3D" id="3.40.309.10">
    <property type="entry name" value="Aldehyde Dehydrogenase, Chain A, domain 2"/>
    <property type="match status" value="1"/>
</dbReference>
<dbReference type="InterPro" id="IPR016161">
    <property type="entry name" value="Ald_DH/histidinol_DH"/>
</dbReference>
<dbReference type="Gene3D" id="3.90.850.10">
    <property type="entry name" value="Fumarylacetoacetase-like, C-terminal domain"/>
    <property type="match status" value="1"/>
</dbReference>
<dbReference type="AlphaFoldDB" id="A0A420WWL6"/>
<proteinExistence type="inferred from homology"/>
<keyword evidence="2" id="KW-0560">Oxidoreductase</keyword>
<dbReference type="InterPro" id="IPR016163">
    <property type="entry name" value="Ald_DH_C"/>
</dbReference>
<dbReference type="InterPro" id="IPR044151">
    <property type="entry name" value="ALDH_KGSADH"/>
</dbReference>
<dbReference type="EMBL" id="RBIN01000005">
    <property type="protein sequence ID" value="RKR03501.1"/>
    <property type="molecule type" value="Genomic_DNA"/>
</dbReference>
<organism evidence="7 8">
    <name type="scientific">Kushneria sinocarnis</name>
    <dbReference type="NCBI Taxonomy" id="595502"/>
    <lineage>
        <taxon>Bacteria</taxon>
        <taxon>Pseudomonadati</taxon>
        <taxon>Pseudomonadota</taxon>
        <taxon>Gammaproteobacteria</taxon>
        <taxon>Oceanospirillales</taxon>
        <taxon>Halomonadaceae</taxon>
        <taxon>Kushneria</taxon>
    </lineage>
</organism>
<dbReference type="InterPro" id="IPR050740">
    <property type="entry name" value="Aldehyde_DH_Superfamily"/>
</dbReference>
<dbReference type="EC" id="1.2.1.26" evidence="5"/>